<feature type="domain" description="Aminotransferase class I/classII large" evidence="7">
    <location>
        <begin position="30"/>
        <end position="379"/>
    </location>
</feature>
<evidence type="ECO:0000256" key="1">
    <source>
        <dbReference type="ARBA" id="ARBA00001933"/>
    </source>
</evidence>
<evidence type="ECO:0000313" key="9">
    <source>
        <dbReference type="Proteomes" id="UP000187425"/>
    </source>
</evidence>
<dbReference type="PROSITE" id="PS00105">
    <property type="entry name" value="AA_TRANSFER_CLASS_1"/>
    <property type="match status" value="1"/>
</dbReference>
<dbReference type="GO" id="GO:0006520">
    <property type="term" value="P:amino acid metabolic process"/>
    <property type="evidence" value="ECO:0007669"/>
    <property type="project" value="InterPro"/>
</dbReference>
<keyword evidence="5" id="KW-0663">Pyridoxal phosphate</keyword>
<dbReference type="InterPro" id="IPR015424">
    <property type="entry name" value="PyrdxlP-dep_Trfase"/>
</dbReference>
<evidence type="ECO:0000256" key="4">
    <source>
        <dbReference type="ARBA" id="ARBA00022679"/>
    </source>
</evidence>
<dbReference type="GO" id="GO:0008483">
    <property type="term" value="F:transaminase activity"/>
    <property type="evidence" value="ECO:0007669"/>
    <property type="project" value="UniProtKB-KW"/>
</dbReference>
<keyword evidence="4 6" id="KW-0808">Transferase</keyword>
<evidence type="ECO:0000256" key="3">
    <source>
        <dbReference type="ARBA" id="ARBA00022576"/>
    </source>
</evidence>
<accession>A0A1R0ZLC8</accession>
<comment type="caution">
    <text evidence="8">The sequence shown here is derived from an EMBL/GenBank/DDBJ whole genome shotgun (WGS) entry which is preliminary data.</text>
</comment>
<dbReference type="Proteomes" id="UP000187425">
    <property type="component" value="Unassembled WGS sequence"/>
</dbReference>
<comment type="cofactor">
    <cofactor evidence="1 6">
        <name>pyridoxal 5'-phosphate</name>
        <dbReference type="ChEBI" id="CHEBI:597326"/>
    </cofactor>
</comment>
<dbReference type="InterPro" id="IPR050596">
    <property type="entry name" value="AspAT/PAT-like"/>
</dbReference>
<dbReference type="PANTHER" id="PTHR46383:SF3">
    <property type="entry name" value="ASPARTATE AMINOTRANSFERASE-RELATED"/>
    <property type="match status" value="1"/>
</dbReference>
<comment type="similarity">
    <text evidence="2 6">Belongs to the class-I pyridoxal-phosphate-dependent aminotransferase family.</text>
</comment>
<dbReference type="OrthoDB" id="9813612at2"/>
<evidence type="ECO:0000259" key="7">
    <source>
        <dbReference type="Pfam" id="PF00155"/>
    </source>
</evidence>
<dbReference type="Gene3D" id="3.90.1150.10">
    <property type="entry name" value="Aspartate Aminotransferase, domain 1"/>
    <property type="match status" value="1"/>
</dbReference>
<dbReference type="GO" id="GO:0030170">
    <property type="term" value="F:pyridoxal phosphate binding"/>
    <property type="evidence" value="ECO:0007669"/>
    <property type="project" value="InterPro"/>
</dbReference>
<name>A0A1R0ZLC8_9BACL</name>
<evidence type="ECO:0000256" key="2">
    <source>
        <dbReference type="ARBA" id="ARBA00007441"/>
    </source>
</evidence>
<proteinExistence type="inferred from homology"/>
<dbReference type="AlphaFoldDB" id="A0A1R0ZLC8"/>
<dbReference type="InterPro" id="IPR004839">
    <property type="entry name" value="Aminotransferase_I/II_large"/>
</dbReference>
<dbReference type="PANTHER" id="PTHR46383">
    <property type="entry name" value="ASPARTATE AMINOTRANSFERASE"/>
    <property type="match status" value="1"/>
</dbReference>
<sequence length="387" mass="42577">MHNEWITPRVREIAPSGIRAFFDLSTGNQDIISLGVGEPDFVTPEHVRAACIRALNNGETMYTPNSGLLELREEIASYLHTSFNLRYEPTNEIMVTVGSSEAVDLALRAFITPGDEIIVPSPSYIAYSPITHLNGGITVEVESSAEQGFKLTPEALRQVITPRSKILMVNFPTNPTGAVMTYEDWLPIAQIVKENNLLVISDEIYAELTYDSQHVSIASLPGMLERTIVISGFSKAFAMTGWRVGYACGDQELIAAMLKIHQYTAMCAPILGQIAAIESLRNGMEHKDHMKRCFDERRKLLVSGFRSIGLPCHEPEGAFYVFPSIANTGMKSEVFALQLLKEVGVAAVPGHVFGAGGEGYIRCSYAASLQKLTEALERIEGFMKVKL</sequence>
<dbReference type="FunFam" id="3.40.640.10:FF:000033">
    <property type="entry name" value="Aspartate aminotransferase"/>
    <property type="match status" value="1"/>
</dbReference>
<gene>
    <name evidence="8" type="ORF">BSK65_08650</name>
</gene>
<evidence type="ECO:0000256" key="6">
    <source>
        <dbReference type="RuleBase" id="RU000481"/>
    </source>
</evidence>
<protein>
    <recommendedName>
        <fullName evidence="6">Aminotransferase</fullName>
        <ecNumber evidence="6">2.6.1.-</ecNumber>
    </recommendedName>
</protein>
<organism evidence="8 9">
    <name type="scientific">Paenibacillus odorifer</name>
    <dbReference type="NCBI Taxonomy" id="189426"/>
    <lineage>
        <taxon>Bacteria</taxon>
        <taxon>Bacillati</taxon>
        <taxon>Bacillota</taxon>
        <taxon>Bacilli</taxon>
        <taxon>Bacillales</taxon>
        <taxon>Paenibacillaceae</taxon>
        <taxon>Paenibacillus</taxon>
    </lineage>
</organism>
<dbReference type="InterPro" id="IPR015421">
    <property type="entry name" value="PyrdxlP-dep_Trfase_major"/>
</dbReference>
<dbReference type="Gene3D" id="3.40.640.10">
    <property type="entry name" value="Type I PLP-dependent aspartate aminotransferase-like (Major domain)"/>
    <property type="match status" value="1"/>
</dbReference>
<evidence type="ECO:0000256" key="5">
    <source>
        <dbReference type="ARBA" id="ARBA00022898"/>
    </source>
</evidence>
<dbReference type="EC" id="2.6.1.-" evidence="6"/>
<dbReference type="RefSeq" id="WP_042185624.1">
    <property type="nucleotide sequence ID" value="NZ_MPTW01000003.1"/>
</dbReference>
<reference evidence="8 9" key="1">
    <citation type="submission" date="2016-11" db="EMBL/GenBank/DDBJ databases">
        <title>Paenibacillus species isolates.</title>
        <authorList>
            <person name="Beno S.M."/>
        </authorList>
    </citation>
    <scope>NUCLEOTIDE SEQUENCE [LARGE SCALE GENOMIC DNA]</scope>
    <source>
        <strain evidence="8 9">FSL H7-0443</strain>
    </source>
</reference>
<dbReference type="InterPro" id="IPR004838">
    <property type="entry name" value="NHTrfase_class1_PyrdxlP-BS"/>
</dbReference>
<keyword evidence="3 6" id="KW-0032">Aminotransferase</keyword>
<evidence type="ECO:0000313" key="8">
    <source>
        <dbReference type="EMBL" id="OME72419.1"/>
    </source>
</evidence>
<dbReference type="EMBL" id="MPTW01000003">
    <property type="protein sequence ID" value="OME72419.1"/>
    <property type="molecule type" value="Genomic_DNA"/>
</dbReference>
<dbReference type="CDD" id="cd00609">
    <property type="entry name" value="AAT_like"/>
    <property type="match status" value="1"/>
</dbReference>
<dbReference type="Pfam" id="PF00155">
    <property type="entry name" value="Aminotran_1_2"/>
    <property type="match status" value="1"/>
</dbReference>
<dbReference type="SUPFAM" id="SSF53383">
    <property type="entry name" value="PLP-dependent transferases"/>
    <property type="match status" value="1"/>
</dbReference>
<dbReference type="InterPro" id="IPR015422">
    <property type="entry name" value="PyrdxlP-dep_Trfase_small"/>
</dbReference>